<evidence type="ECO:0000256" key="1">
    <source>
        <dbReference type="SAM" id="Phobius"/>
    </source>
</evidence>
<protein>
    <submittedName>
        <fullName evidence="2">Uncharacterized protein</fullName>
    </submittedName>
</protein>
<dbReference type="AlphaFoldDB" id="A0A6J4HZZ4"/>
<accession>A0A6J4HZZ4</accession>
<name>A0A6J4HZZ4_9ACTN</name>
<keyword evidence="1" id="KW-0472">Membrane</keyword>
<keyword evidence="1" id="KW-0812">Transmembrane</keyword>
<organism evidence="2">
    <name type="scientific">uncultured Acidimicrobiales bacterium</name>
    <dbReference type="NCBI Taxonomy" id="310071"/>
    <lineage>
        <taxon>Bacteria</taxon>
        <taxon>Bacillati</taxon>
        <taxon>Actinomycetota</taxon>
        <taxon>Acidimicrobiia</taxon>
        <taxon>Acidimicrobiales</taxon>
        <taxon>environmental samples</taxon>
    </lineage>
</organism>
<reference evidence="2" key="1">
    <citation type="submission" date="2020-02" db="EMBL/GenBank/DDBJ databases">
        <authorList>
            <person name="Meier V. D."/>
        </authorList>
    </citation>
    <scope>NUCLEOTIDE SEQUENCE</scope>
    <source>
        <strain evidence="2">AVDCRST_MAG76</strain>
    </source>
</reference>
<proteinExistence type="predicted"/>
<feature type="transmembrane region" description="Helical" evidence="1">
    <location>
        <begin position="110"/>
        <end position="129"/>
    </location>
</feature>
<dbReference type="EMBL" id="CADCSZ010000099">
    <property type="protein sequence ID" value="CAA9238797.1"/>
    <property type="molecule type" value="Genomic_DNA"/>
</dbReference>
<feature type="transmembrane region" description="Helical" evidence="1">
    <location>
        <begin position="87"/>
        <end position="104"/>
    </location>
</feature>
<feature type="transmembrane region" description="Helical" evidence="1">
    <location>
        <begin position="6"/>
        <end position="22"/>
    </location>
</feature>
<keyword evidence="1" id="KW-1133">Transmembrane helix</keyword>
<sequence length="196" mass="21312">MSTVLLLVVLAGWIGVGFWWFVTHRGAPSDAIGSFARQLGTLERRNPGAVQAANRLGSARSANAFGAQRSGSSAVVRAHMQKRRRDIFIGLSLLTAGTLVVGIAPPLRLLWIVSLVSGALLAGYCYLLVQLRTLAVERDMQARFSGNHNRAPRASQRPAYALVPEGRPLARMHRIDEEAPAYAYRSDSALLHRNAS</sequence>
<evidence type="ECO:0000313" key="2">
    <source>
        <dbReference type="EMBL" id="CAA9238797.1"/>
    </source>
</evidence>
<gene>
    <name evidence="2" type="ORF">AVDCRST_MAG76-1651</name>
</gene>